<dbReference type="InterPro" id="IPR036890">
    <property type="entry name" value="HATPase_C_sf"/>
</dbReference>
<keyword evidence="9" id="KW-0547">Nucleotide-binding</keyword>
<evidence type="ECO:0000256" key="10">
    <source>
        <dbReference type="ARBA" id="ARBA00022777"/>
    </source>
</evidence>
<dbReference type="SMART" id="SM00388">
    <property type="entry name" value="HisKA"/>
    <property type="match status" value="1"/>
</dbReference>
<dbReference type="Gene3D" id="3.30.450.20">
    <property type="entry name" value="PAS domain"/>
    <property type="match status" value="2"/>
</dbReference>
<keyword evidence="5" id="KW-0997">Cell inner membrane</keyword>
<dbReference type="EMBL" id="PXYK01000004">
    <property type="protein sequence ID" value="PSJ64477.1"/>
    <property type="molecule type" value="Genomic_DNA"/>
</dbReference>
<keyword evidence="8 18" id="KW-0812">Transmembrane</keyword>
<dbReference type="AlphaFoldDB" id="A0A2P7SPV0"/>
<dbReference type="InterPro" id="IPR036097">
    <property type="entry name" value="HisK_dim/P_sf"/>
</dbReference>
<feature type="coiled-coil region" evidence="17">
    <location>
        <begin position="316"/>
        <end position="356"/>
    </location>
</feature>
<dbReference type="PRINTS" id="PR00344">
    <property type="entry name" value="BCTRLSENSOR"/>
</dbReference>
<feature type="transmembrane region" description="Helical" evidence="18">
    <location>
        <begin position="297"/>
        <end position="319"/>
    </location>
</feature>
<comment type="caution">
    <text evidence="20">The sequence shown here is derived from an EMBL/GenBank/DDBJ whole genome shotgun (WGS) entry which is preliminary data.</text>
</comment>
<keyword evidence="6" id="KW-0597">Phosphoprotein</keyword>
<sequence length="614" mass="66764">MALRVLRLRKFWIALVLAAAAVAIAMLGHRIATRTAFDEAASRGQTTLRLAVAALRGHISRFEPLPALIADHDDIKDLVSHPDDPVRRAQANEYLKEINTLLQSSDIYVMVPNGDTIAASNYDLPLTFVGENFIYRPYFQEAAAGRRGRFFAIGTTSLRRGYFFSSPVLVGDEIRGVVVFKVEIDAVEASWRGGENEIIVADPEGIIFMAGREQWLYAGLLPLTPERVARTRQSRRYADAVLRELPITRGAPEDGHEFVTIRDGGATREFLQVSENMADAGWTVSVLMDTASARAQALTSATAAVLLFGLATLIGAIILQRRARQAERMLMQKQAREELERRVEERTADLATVNAQLELEVAERRTTEQRLRQTQSDLVQAGKLAALGQMSAALSHEFNQPLAAVKAYADNAAVLIDRARVPEARDNVSRISSLADRMATISRHLRNFARKPNQRLGPVPLAEVVDDTLEIIGRRLESAGATLEVDLGAVPPVVIAGTVRLQQVLVNIVSNAADAVQGLDDRTITLTARQQGGKVTIAIRDRGPGIAPQITERIFDPFFSTKGVGKGLGLGLSISYNIVKDFGGSLSAENHPEDGAVFTIELDAAASAAAVAAE</sequence>
<dbReference type="InterPro" id="IPR017055">
    <property type="entry name" value="Sig_transdc_His_kinase_DctB"/>
</dbReference>
<evidence type="ECO:0000256" key="8">
    <source>
        <dbReference type="ARBA" id="ARBA00022692"/>
    </source>
</evidence>
<dbReference type="FunFam" id="1.10.287.130:FF:000049">
    <property type="entry name" value="C4-dicarboxylate transport sensor protein DctB"/>
    <property type="match status" value="1"/>
</dbReference>
<keyword evidence="21" id="KW-1185">Reference proteome</keyword>
<evidence type="ECO:0000256" key="7">
    <source>
        <dbReference type="ARBA" id="ARBA00022679"/>
    </source>
</evidence>
<protein>
    <recommendedName>
        <fullName evidence="16">C4-dicarboxylate transport sensor protein DctB</fullName>
        <ecNumber evidence="3">2.7.13.3</ecNumber>
    </recommendedName>
</protein>
<dbReference type="InterPro" id="IPR005467">
    <property type="entry name" value="His_kinase_dom"/>
</dbReference>
<dbReference type="InterPro" id="IPR003594">
    <property type="entry name" value="HATPase_dom"/>
</dbReference>
<accession>A0A2P7SPV0</accession>
<dbReference type="RefSeq" id="WP_106771223.1">
    <property type="nucleotide sequence ID" value="NZ_PXYK01000004.1"/>
</dbReference>
<evidence type="ECO:0000256" key="4">
    <source>
        <dbReference type="ARBA" id="ARBA00022475"/>
    </source>
</evidence>
<evidence type="ECO:0000256" key="18">
    <source>
        <dbReference type="SAM" id="Phobius"/>
    </source>
</evidence>
<dbReference type="SUPFAM" id="SSF55874">
    <property type="entry name" value="ATPase domain of HSP90 chaperone/DNA topoisomerase II/histidine kinase"/>
    <property type="match status" value="1"/>
</dbReference>
<dbReference type="Pfam" id="PF00512">
    <property type="entry name" value="HisKA"/>
    <property type="match status" value="1"/>
</dbReference>
<proteinExistence type="predicted"/>
<evidence type="ECO:0000256" key="3">
    <source>
        <dbReference type="ARBA" id="ARBA00012438"/>
    </source>
</evidence>
<evidence type="ECO:0000259" key="19">
    <source>
        <dbReference type="PROSITE" id="PS50109"/>
    </source>
</evidence>
<evidence type="ECO:0000256" key="2">
    <source>
        <dbReference type="ARBA" id="ARBA00004429"/>
    </source>
</evidence>
<evidence type="ECO:0000256" key="11">
    <source>
        <dbReference type="ARBA" id="ARBA00022840"/>
    </source>
</evidence>
<dbReference type="EC" id="2.7.13.3" evidence="3"/>
<comment type="subcellular location">
    <subcellularLocation>
        <location evidence="2">Cell inner membrane</location>
        <topology evidence="2">Multi-pass membrane protein</topology>
    </subcellularLocation>
</comment>
<keyword evidence="11" id="KW-0067">ATP-binding</keyword>
<dbReference type="SUPFAM" id="SSF103190">
    <property type="entry name" value="Sensory domain-like"/>
    <property type="match status" value="1"/>
</dbReference>
<dbReference type="InterPro" id="IPR029151">
    <property type="entry name" value="Sensor-like_sf"/>
</dbReference>
<feature type="domain" description="Histidine kinase" evidence="19">
    <location>
        <begin position="393"/>
        <end position="606"/>
    </location>
</feature>
<evidence type="ECO:0000256" key="17">
    <source>
        <dbReference type="SAM" id="Coils"/>
    </source>
</evidence>
<dbReference type="Proteomes" id="UP000241229">
    <property type="component" value="Unassembled WGS sequence"/>
</dbReference>
<dbReference type="SUPFAM" id="SSF47384">
    <property type="entry name" value="Homodimeric domain of signal transducing histidine kinase"/>
    <property type="match status" value="1"/>
</dbReference>
<dbReference type="OrthoDB" id="7568856at2"/>
<keyword evidence="10 20" id="KW-0418">Kinase</keyword>
<dbReference type="InterPro" id="IPR003661">
    <property type="entry name" value="HisK_dim/P_dom"/>
</dbReference>
<evidence type="ECO:0000256" key="15">
    <source>
        <dbReference type="ARBA" id="ARBA00059004"/>
    </source>
</evidence>
<reference evidence="20 21" key="1">
    <citation type="submission" date="2018-03" db="EMBL/GenBank/DDBJ databases">
        <title>The draft genome of Mesorhizobium sp. 6GN-30.</title>
        <authorList>
            <person name="Liu L."/>
            <person name="Li L."/>
            <person name="Wang T."/>
            <person name="Zhang X."/>
            <person name="Liang L."/>
        </authorList>
    </citation>
    <scope>NUCLEOTIDE SEQUENCE [LARGE SCALE GENOMIC DNA]</scope>
    <source>
        <strain evidence="20 21">6GN30</strain>
    </source>
</reference>
<organism evidence="20 21">
    <name type="scientific">Kumtagia ephedrae</name>
    <dbReference type="NCBI Taxonomy" id="2116701"/>
    <lineage>
        <taxon>Bacteria</taxon>
        <taxon>Pseudomonadati</taxon>
        <taxon>Pseudomonadota</taxon>
        <taxon>Alphaproteobacteria</taxon>
        <taxon>Hyphomicrobiales</taxon>
        <taxon>Phyllobacteriaceae</taxon>
        <taxon>Kumtagia</taxon>
    </lineage>
</organism>
<evidence type="ECO:0000256" key="9">
    <source>
        <dbReference type="ARBA" id="ARBA00022741"/>
    </source>
</evidence>
<evidence type="ECO:0000313" key="20">
    <source>
        <dbReference type="EMBL" id="PSJ64477.1"/>
    </source>
</evidence>
<evidence type="ECO:0000313" key="21">
    <source>
        <dbReference type="Proteomes" id="UP000241229"/>
    </source>
</evidence>
<dbReference type="GO" id="GO:0005524">
    <property type="term" value="F:ATP binding"/>
    <property type="evidence" value="ECO:0007669"/>
    <property type="project" value="UniProtKB-KW"/>
</dbReference>
<gene>
    <name evidence="20" type="ORF">C7I84_05895</name>
</gene>
<keyword evidence="4" id="KW-1003">Cell membrane</keyword>
<dbReference type="GO" id="GO:0000155">
    <property type="term" value="F:phosphorelay sensor kinase activity"/>
    <property type="evidence" value="ECO:0007669"/>
    <property type="project" value="InterPro"/>
</dbReference>
<dbReference type="CDD" id="cd00082">
    <property type="entry name" value="HisKA"/>
    <property type="match status" value="1"/>
</dbReference>
<dbReference type="InterPro" id="IPR004358">
    <property type="entry name" value="Sig_transdc_His_kin-like_C"/>
</dbReference>
<comment type="catalytic activity">
    <reaction evidence="1">
        <text>ATP + protein L-histidine = ADP + protein N-phospho-L-histidine.</text>
        <dbReference type="EC" id="2.7.13.3"/>
    </reaction>
</comment>
<keyword evidence="17" id="KW-0175">Coiled coil</keyword>
<evidence type="ECO:0000256" key="6">
    <source>
        <dbReference type="ARBA" id="ARBA00022553"/>
    </source>
</evidence>
<dbReference type="PANTHER" id="PTHR43065:SF46">
    <property type="entry name" value="C4-DICARBOXYLATE TRANSPORT SENSOR PROTEIN DCTB"/>
    <property type="match status" value="1"/>
</dbReference>
<dbReference type="SMART" id="SM00387">
    <property type="entry name" value="HATPase_c"/>
    <property type="match status" value="1"/>
</dbReference>
<dbReference type="PANTHER" id="PTHR43065">
    <property type="entry name" value="SENSOR HISTIDINE KINASE"/>
    <property type="match status" value="1"/>
</dbReference>
<evidence type="ECO:0000256" key="13">
    <source>
        <dbReference type="ARBA" id="ARBA00023012"/>
    </source>
</evidence>
<dbReference type="Gene3D" id="1.10.287.130">
    <property type="match status" value="1"/>
</dbReference>
<evidence type="ECO:0000256" key="1">
    <source>
        <dbReference type="ARBA" id="ARBA00000085"/>
    </source>
</evidence>
<keyword evidence="12 18" id="KW-1133">Transmembrane helix</keyword>
<evidence type="ECO:0000256" key="5">
    <source>
        <dbReference type="ARBA" id="ARBA00022519"/>
    </source>
</evidence>
<evidence type="ECO:0000256" key="14">
    <source>
        <dbReference type="ARBA" id="ARBA00023136"/>
    </source>
</evidence>
<comment type="function">
    <text evidence="15">Member of the two-component regulatory system DctB/DctD involved in the transport of C4-dicarboxylates. DctB functions as a membrane-associated protein kinase that phosphorylates DctD in response to environmental signals.</text>
</comment>
<dbReference type="GO" id="GO:0005886">
    <property type="term" value="C:plasma membrane"/>
    <property type="evidence" value="ECO:0007669"/>
    <property type="project" value="UniProtKB-SubCell"/>
</dbReference>
<dbReference type="Pfam" id="PF02518">
    <property type="entry name" value="HATPase_c"/>
    <property type="match status" value="1"/>
</dbReference>
<dbReference type="PROSITE" id="PS50109">
    <property type="entry name" value="HIS_KIN"/>
    <property type="match status" value="1"/>
</dbReference>
<dbReference type="PIRSF" id="PIRSF036431">
    <property type="entry name" value="STHK_DctB"/>
    <property type="match status" value="1"/>
</dbReference>
<name>A0A2P7SPV0_9HYPH</name>
<evidence type="ECO:0000256" key="12">
    <source>
        <dbReference type="ARBA" id="ARBA00022989"/>
    </source>
</evidence>
<keyword evidence="13" id="KW-0902">Two-component regulatory system</keyword>
<evidence type="ECO:0000256" key="16">
    <source>
        <dbReference type="ARBA" id="ARBA00073143"/>
    </source>
</evidence>
<keyword evidence="14 18" id="KW-0472">Membrane</keyword>
<keyword evidence="7" id="KW-0808">Transferase</keyword>
<dbReference type="Gene3D" id="3.30.565.10">
    <property type="entry name" value="Histidine kinase-like ATPase, C-terminal domain"/>
    <property type="match status" value="1"/>
</dbReference>